<keyword evidence="2" id="KW-1185">Reference proteome</keyword>
<comment type="caution">
    <text evidence="1">The sequence shown here is derived from an EMBL/GenBank/DDBJ whole genome shotgun (WGS) entry which is preliminary data.</text>
</comment>
<protein>
    <submittedName>
        <fullName evidence="1">YmdB family metallophosphoesterase</fullName>
    </submittedName>
</protein>
<accession>A0ABS1Q1R2</accession>
<reference evidence="1 2" key="1">
    <citation type="submission" date="2021-01" db="EMBL/GenBank/DDBJ databases">
        <title>WGS of actinomycetes isolated from Thailand.</title>
        <authorList>
            <person name="Thawai C."/>
        </authorList>
    </citation>
    <scope>NUCLEOTIDE SEQUENCE [LARGE SCALE GENOMIC DNA]</scope>
    <source>
        <strain evidence="1 2">CA3R110</strain>
    </source>
</reference>
<dbReference type="Pfam" id="PF13277">
    <property type="entry name" value="YmdB"/>
    <property type="match status" value="1"/>
</dbReference>
<gene>
    <name evidence="1" type="ORF">JK364_40515</name>
</gene>
<dbReference type="PANTHER" id="PTHR36303:SF1">
    <property type="entry name" value="2',3'-CYCLIC-NUCLEOTIDE 2'-PHOSPHODIESTERASE"/>
    <property type="match status" value="1"/>
</dbReference>
<evidence type="ECO:0000313" key="1">
    <source>
        <dbReference type="EMBL" id="MBL1118609.1"/>
    </source>
</evidence>
<dbReference type="EMBL" id="JAERRG010000024">
    <property type="protein sequence ID" value="MBL1118609.1"/>
    <property type="molecule type" value="Genomic_DNA"/>
</dbReference>
<organism evidence="1 2">
    <name type="scientific">Streptomyces endocoffeicus</name>
    <dbReference type="NCBI Taxonomy" id="2898945"/>
    <lineage>
        <taxon>Bacteria</taxon>
        <taxon>Bacillati</taxon>
        <taxon>Actinomycetota</taxon>
        <taxon>Actinomycetes</taxon>
        <taxon>Kitasatosporales</taxon>
        <taxon>Streptomycetaceae</taxon>
        <taxon>Streptomyces</taxon>
    </lineage>
</organism>
<dbReference type="SUPFAM" id="SSF56300">
    <property type="entry name" value="Metallo-dependent phosphatases"/>
    <property type="match status" value="1"/>
</dbReference>
<dbReference type="PANTHER" id="PTHR36303">
    <property type="entry name" value="2',3'-CYCLIC-NUCLEOTIDE 2'-PHOSPHODIESTERASE"/>
    <property type="match status" value="1"/>
</dbReference>
<name>A0ABS1Q1R2_9ACTN</name>
<dbReference type="Proteomes" id="UP000621510">
    <property type="component" value="Unassembled WGS sequence"/>
</dbReference>
<dbReference type="Gene3D" id="3.60.21.10">
    <property type="match status" value="1"/>
</dbReference>
<dbReference type="InterPro" id="IPR029052">
    <property type="entry name" value="Metallo-depent_PP-like"/>
</dbReference>
<dbReference type="RefSeq" id="WP_201856427.1">
    <property type="nucleotide sequence ID" value="NZ_JAERRG010000024.1"/>
</dbReference>
<sequence length="272" mass="28356">MRQMRVMTVGDVVGPEAAAWLGARLPELRAEYELDWIVVNAENAAVTGPLPQNGFGTTRKELDALIAGGADVITGGNHSWDGPEVAESFAYPQVVRPLNVQETRGKGVLTIGEGDKTLTVVNLLSPGAVGKGCLAPKPTDLWDAWTELAEGGLLRGTVVVDLHSGSPSEKAWFSGAVDGQVAAVVGTHTHDGTIHAHLLPGGTGFVAELGMAGRLGFSGYGFDPIHFVKGFRGEDTSSLPPFQLATGDFTLGAAIFDIADGLTTSVVRVDAD</sequence>
<evidence type="ECO:0000313" key="2">
    <source>
        <dbReference type="Proteomes" id="UP000621510"/>
    </source>
</evidence>
<dbReference type="InterPro" id="IPR005235">
    <property type="entry name" value="YmdB-like"/>
</dbReference>
<proteinExistence type="predicted"/>